<dbReference type="EMBL" id="LAZR01027067">
    <property type="protein sequence ID" value="KKL66869.1"/>
    <property type="molecule type" value="Genomic_DNA"/>
</dbReference>
<comment type="caution">
    <text evidence="1">The sequence shown here is derived from an EMBL/GenBank/DDBJ whole genome shotgun (WGS) entry which is preliminary data.</text>
</comment>
<protein>
    <submittedName>
        <fullName evidence="1">Uncharacterized protein</fullName>
    </submittedName>
</protein>
<evidence type="ECO:0000313" key="1">
    <source>
        <dbReference type="EMBL" id="KKL66869.1"/>
    </source>
</evidence>
<organism evidence="1">
    <name type="scientific">marine sediment metagenome</name>
    <dbReference type="NCBI Taxonomy" id="412755"/>
    <lineage>
        <taxon>unclassified sequences</taxon>
        <taxon>metagenomes</taxon>
        <taxon>ecological metagenomes</taxon>
    </lineage>
</organism>
<reference evidence="1" key="1">
    <citation type="journal article" date="2015" name="Nature">
        <title>Complex archaea that bridge the gap between prokaryotes and eukaryotes.</title>
        <authorList>
            <person name="Spang A."/>
            <person name="Saw J.H."/>
            <person name="Jorgensen S.L."/>
            <person name="Zaremba-Niedzwiedzka K."/>
            <person name="Martijn J."/>
            <person name="Lind A.E."/>
            <person name="van Eijk R."/>
            <person name="Schleper C."/>
            <person name="Guy L."/>
            <person name="Ettema T.J."/>
        </authorList>
    </citation>
    <scope>NUCLEOTIDE SEQUENCE</scope>
</reference>
<name>A0A0F9DYR7_9ZZZZ</name>
<accession>A0A0F9DYR7</accession>
<gene>
    <name evidence="1" type="ORF">LCGC14_2140700</name>
</gene>
<sequence length="84" mass="10033">MEKELSFGQTVYIVSYFQQSFGSSRKRRMMCVIRNTHYEVVECRVVSFNDKEVYLHSQLRTITKARKMIRTKRKGGLFGFLERT</sequence>
<dbReference type="AlphaFoldDB" id="A0A0F9DYR7"/>
<proteinExistence type="predicted"/>